<dbReference type="EMBL" id="BJWL01000012">
    <property type="protein sequence ID" value="GFY98442.1"/>
    <property type="molecule type" value="Genomic_DNA"/>
</dbReference>
<organism evidence="1 2">
    <name type="scientific">Actinidia rufa</name>
    <dbReference type="NCBI Taxonomy" id="165716"/>
    <lineage>
        <taxon>Eukaryota</taxon>
        <taxon>Viridiplantae</taxon>
        <taxon>Streptophyta</taxon>
        <taxon>Embryophyta</taxon>
        <taxon>Tracheophyta</taxon>
        <taxon>Spermatophyta</taxon>
        <taxon>Magnoliopsida</taxon>
        <taxon>eudicotyledons</taxon>
        <taxon>Gunneridae</taxon>
        <taxon>Pentapetalae</taxon>
        <taxon>asterids</taxon>
        <taxon>Ericales</taxon>
        <taxon>Actinidiaceae</taxon>
        <taxon>Actinidia</taxon>
    </lineage>
</organism>
<dbReference type="OrthoDB" id="608866at2759"/>
<name>A0A7J0FIC9_9ERIC</name>
<comment type="caution">
    <text evidence="1">The sequence shown here is derived from an EMBL/GenBank/DDBJ whole genome shotgun (WGS) entry which is preliminary data.</text>
</comment>
<keyword evidence="1" id="KW-0238">DNA-binding</keyword>
<protein>
    <submittedName>
        <fullName evidence="1">Homeodomain-like superfamily protein</fullName>
    </submittedName>
</protein>
<reference evidence="1 2" key="1">
    <citation type="submission" date="2019-07" db="EMBL/GenBank/DDBJ databases">
        <title>De Novo Assembly of kiwifruit Actinidia rufa.</title>
        <authorList>
            <person name="Sugita-Konishi S."/>
            <person name="Sato K."/>
            <person name="Mori E."/>
            <person name="Abe Y."/>
            <person name="Kisaki G."/>
            <person name="Hamano K."/>
            <person name="Suezawa K."/>
            <person name="Otani M."/>
            <person name="Fukuda T."/>
            <person name="Manabe T."/>
            <person name="Gomi K."/>
            <person name="Tabuchi M."/>
            <person name="Akimitsu K."/>
            <person name="Kataoka I."/>
        </authorList>
    </citation>
    <scope>NUCLEOTIDE SEQUENCE [LARGE SCALE GENOMIC DNA]</scope>
    <source>
        <strain evidence="2">cv. Fuchu</strain>
    </source>
</reference>
<gene>
    <name evidence="1" type="ORF">Acr_12g0009830</name>
</gene>
<dbReference type="PANTHER" id="PTHR47206">
    <property type="entry name" value="HOMEODOMAIN-LIKE SUPERFAMILY PROTEIN"/>
    <property type="match status" value="1"/>
</dbReference>
<accession>A0A7J0FIC9</accession>
<evidence type="ECO:0000313" key="1">
    <source>
        <dbReference type="EMBL" id="GFY98442.1"/>
    </source>
</evidence>
<keyword evidence="1" id="KW-0371">Homeobox</keyword>
<dbReference type="GO" id="GO:0003677">
    <property type="term" value="F:DNA binding"/>
    <property type="evidence" value="ECO:0007669"/>
    <property type="project" value="UniProtKB-KW"/>
</dbReference>
<evidence type="ECO:0000313" key="2">
    <source>
        <dbReference type="Proteomes" id="UP000585474"/>
    </source>
</evidence>
<dbReference type="AlphaFoldDB" id="A0A7J0FIC9"/>
<sequence length="102" mass="11822">MHCMDVNSSNIWYPETTVLALLQEVPQVQDVMIDWNELVKKTSTGISSVREYHMVCRHLAYNDAFAERLDDGAEPMGSVFYFTCVILPFRRLDMGICIRKFI</sequence>
<keyword evidence="2" id="KW-1185">Reference proteome</keyword>
<dbReference type="Proteomes" id="UP000585474">
    <property type="component" value="Unassembled WGS sequence"/>
</dbReference>
<dbReference type="PANTHER" id="PTHR47206:SF1">
    <property type="entry name" value="HOMEODOMAIN-LIKE SUPERFAMILY PROTEIN"/>
    <property type="match status" value="1"/>
</dbReference>
<proteinExistence type="predicted"/>